<accession>A0ACB1AVL7</accession>
<dbReference type="Proteomes" id="UP001497535">
    <property type="component" value="Unassembled WGS sequence"/>
</dbReference>
<reference evidence="1" key="1">
    <citation type="submission" date="2023-11" db="EMBL/GenBank/DDBJ databases">
        <authorList>
            <person name="Poullet M."/>
        </authorList>
    </citation>
    <scope>NUCLEOTIDE SEQUENCE</scope>
    <source>
        <strain evidence="1">E1834</strain>
    </source>
</reference>
<name>A0ACB1AVL7_MELEN</name>
<organism evidence="1 2">
    <name type="scientific">Meloidogyne enterolobii</name>
    <name type="common">Root-knot nematode worm</name>
    <name type="synonym">Meloidogyne mayaguensis</name>
    <dbReference type="NCBI Taxonomy" id="390850"/>
    <lineage>
        <taxon>Eukaryota</taxon>
        <taxon>Metazoa</taxon>
        <taxon>Ecdysozoa</taxon>
        <taxon>Nematoda</taxon>
        <taxon>Chromadorea</taxon>
        <taxon>Rhabditida</taxon>
        <taxon>Tylenchina</taxon>
        <taxon>Tylenchomorpha</taxon>
        <taxon>Tylenchoidea</taxon>
        <taxon>Meloidogynidae</taxon>
        <taxon>Meloidogyninae</taxon>
        <taxon>Meloidogyne</taxon>
    </lineage>
</organism>
<evidence type="ECO:0000313" key="2">
    <source>
        <dbReference type="Proteomes" id="UP001497535"/>
    </source>
</evidence>
<keyword evidence="2" id="KW-1185">Reference proteome</keyword>
<evidence type="ECO:0000313" key="1">
    <source>
        <dbReference type="EMBL" id="CAK5105413.1"/>
    </source>
</evidence>
<dbReference type="EMBL" id="CAVMJV010000120">
    <property type="protein sequence ID" value="CAK5105413.1"/>
    <property type="molecule type" value="Genomic_DNA"/>
</dbReference>
<gene>
    <name evidence="1" type="ORF">MENTE1834_LOCUS43228</name>
</gene>
<proteinExistence type="predicted"/>
<protein>
    <submittedName>
        <fullName evidence="1">Uncharacterized protein</fullName>
    </submittedName>
</protein>
<comment type="caution">
    <text evidence="1">The sequence shown here is derived from an EMBL/GenBank/DDBJ whole genome shotgun (WGS) entry which is preliminary data.</text>
</comment>
<sequence>MYPSTFTKFTLLPKCLFNRLTRTVYGSGLCSTGALAIEKLMTQLVPFKLGKIDGAEATGVSCIVCNSDGQIFTWGSHVLGFGPKIEKLTKPMQIDPPLFTSAMNEKNRVKVFAGGSCMGALTEAGHLLTWSSNKHGVLALSHRNHQYFPSTLTFKRSFHSGNVKPKGIFQNFKDLFKRYWYIALPVHLILSILWFSIFYSTLHLLLLMDYDVISLLEFLRLPQNWIQKMRDLPKSAGTLTATLILFKLFAPLRYASTIFCTYKLIKLLKRAK</sequence>